<gene>
    <name evidence="1" type="ORF">RF11_05962</name>
</gene>
<evidence type="ECO:0000313" key="1">
    <source>
        <dbReference type="EMBL" id="KII64986.1"/>
    </source>
</evidence>
<comment type="caution">
    <text evidence="1">The sequence shown here is derived from an EMBL/GenBank/DDBJ whole genome shotgun (WGS) entry which is preliminary data.</text>
</comment>
<reference evidence="1 2" key="1">
    <citation type="journal article" date="2014" name="Genome Biol. Evol.">
        <title>The genome of the myxosporean Thelohanellus kitauei shows adaptations to nutrient acquisition within its fish host.</title>
        <authorList>
            <person name="Yang Y."/>
            <person name="Xiong J."/>
            <person name="Zhou Z."/>
            <person name="Huo F."/>
            <person name="Miao W."/>
            <person name="Ran C."/>
            <person name="Liu Y."/>
            <person name="Zhang J."/>
            <person name="Feng J."/>
            <person name="Wang M."/>
            <person name="Wang M."/>
            <person name="Wang L."/>
            <person name="Yao B."/>
        </authorList>
    </citation>
    <scope>NUCLEOTIDE SEQUENCE [LARGE SCALE GENOMIC DNA]</scope>
    <source>
        <strain evidence="1">Wuqing</strain>
    </source>
</reference>
<organism evidence="1 2">
    <name type="scientific">Thelohanellus kitauei</name>
    <name type="common">Myxosporean</name>
    <dbReference type="NCBI Taxonomy" id="669202"/>
    <lineage>
        <taxon>Eukaryota</taxon>
        <taxon>Metazoa</taxon>
        <taxon>Cnidaria</taxon>
        <taxon>Myxozoa</taxon>
        <taxon>Myxosporea</taxon>
        <taxon>Bivalvulida</taxon>
        <taxon>Platysporina</taxon>
        <taxon>Myxobolidae</taxon>
        <taxon>Thelohanellus</taxon>
    </lineage>
</organism>
<name>A0A0C2MCW1_THEKT</name>
<dbReference type="Proteomes" id="UP000031668">
    <property type="component" value="Unassembled WGS sequence"/>
</dbReference>
<protein>
    <submittedName>
        <fullName evidence="1">Uncharacterized protein</fullName>
    </submittedName>
</protein>
<sequence>MESCQIIQDFTFNANRIMGPESDEKWISIYWMEKFEESVKFIANLGKGIDHVLRVTSWDIPLSLIINDILSIVHIRPGSCNDWATDLFSQNTATIFMREVFTDLKDSEDWRRGGVRIIMLITCSSLYTNIYDLICVFREDPFLNEILEVWRLTARIYRIKNVFESQIPMSIIDILRTNDVENRDLSYVCIRCIKTAIKEIQFDSYPDVECQYRCFTSLVNDLRRFVDAGIQQNDESLITLIIRLLIRLANKFLSDFIDSINEPDFSFCDELAYIARFENIKA</sequence>
<accession>A0A0C2MCW1</accession>
<evidence type="ECO:0000313" key="2">
    <source>
        <dbReference type="Proteomes" id="UP000031668"/>
    </source>
</evidence>
<proteinExistence type="predicted"/>
<dbReference type="AlphaFoldDB" id="A0A0C2MCW1"/>
<keyword evidence="2" id="KW-1185">Reference proteome</keyword>
<dbReference type="EMBL" id="JWZT01004047">
    <property type="protein sequence ID" value="KII64986.1"/>
    <property type="molecule type" value="Genomic_DNA"/>
</dbReference>